<evidence type="ECO:0000256" key="1">
    <source>
        <dbReference type="PROSITE-ProRule" id="PRU00339"/>
    </source>
</evidence>
<protein>
    <submittedName>
        <fullName evidence="3">Tetratricopeptide repeat protein</fullName>
    </submittedName>
</protein>
<dbReference type="InterPro" id="IPR011990">
    <property type="entry name" value="TPR-like_helical_dom_sf"/>
</dbReference>
<gene>
    <name evidence="3" type="ORF">FEM03_02825</name>
</gene>
<keyword evidence="2" id="KW-0732">Signal</keyword>
<dbReference type="Pfam" id="PF13432">
    <property type="entry name" value="TPR_16"/>
    <property type="match status" value="1"/>
</dbReference>
<comment type="caution">
    <text evidence="3">The sequence shown here is derived from an EMBL/GenBank/DDBJ whole genome shotgun (WGS) entry which is preliminary data.</text>
</comment>
<feature type="repeat" description="TPR" evidence="1">
    <location>
        <begin position="124"/>
        <end position="157"/>
    </location>
</feature>
<dbReference type="Pfam" id="PF13181">
    <property type="entry name" value="TPR_8"/>
    <property type="match status" value="1"/>
</dbReference>
<dbReference type="EMBL" id="VAUV01000002">
    <property type="protein sequence ID" value="TLD72304.1"/>
    <property type="molecule type" value="Genomic_DNA"/>
</dbReference>
<dbReference type="PROSITE" id="PS50005">
    <property type="entry name" value="TPR"/>
    <property type="match status" value="2"/>
</dbReference>
<feature type="chain" id="PRO_5024383113" evidence="2">
    <location>
        <begin position="20"/>
        <end position="238"/>
    </location>
</feature>
<dbReference type="InterPro" id="IPR037919">
    <property type="entry name" value="OGT"/>
</dbReference>
<dbReference type="PANTHER" id="PTHR44366">
    <property type="entry name" value="UDP-N-ACETYLGLUCOSAMINE--PEPTIDE N-ACETYLGLUCOSAMINYLTRANSFERASE 110 KDA SUBUNIT"/>
    <property type="match status" value="1"/>
</dbReference>
<dbReference type="SMART" id="SM00028">
    <property type="entry name" value="TPR"/>
    <property type="match status" value="5"/>
</dbReference>
<proteinExistence type="predicted"/>
<sequence>MRITFLIAFALAPGVWLMAASESISQETAQPTSVQGDPVELGIPKQEKTGQLPALTTALSERATQAFGKKDWKTAREAYLEMLKEEPRNALTLANLGAVEQQDGKLKEAQSYFSRALLINPGLQQTWTALGLVSYELGDSYYAVSALTRAIHEDPTDARAHNYLAAAVKRLGWLDAAEAELRRAIELYPEYANAHFNLALMYLDRKPPAIELARRHYETALSLGSGRDELVDEKLKKP</sequence>
<dbReference type="GO" id="GO:0097363">
    <property type="term" value="F:protein O-acetylglucosaminyltransferase activity"/>
    <property type="evidence" value="ECO:0007669"/>
    <property type="project" value="TreeGrafter"/>
</dbReference>
<dbReference type="Proteomes" id="UP000306196">
    <property type="component" value="Unassembled WGS sequence"/>
</dbReference>
<dbReference type="GO" id="GO:0006493">
    <property type="term" value="P:protein O-linked glycosylation"/>
    <property type="evidence" value="ECO:0007669"/>
    <property type="project" value="InterPro"/>
</dbReference>
<accession>A0A5R8KJ15</accession>
<keyword evidence="1" id="KW-0802">TPR repeat</keyword>
<dbReference type="PANTHER" id="PTHR44366:SF1">
    <property type="entry name" value="UDP-N-ACETYLGLUCOSAMINE--PEPTIDE N-ACETYLGLUCOSAMINYLTRANSFERASE 110 KDA SUBUNIT"/>
    <property type="match status" value="1"/>
</dbReference>
<feature type="signal peptide" evidence="2">
    <location>
        <begin position="1"/>
        <end position="19"/>
    </location>
</feature>
<dbReference type="AlphaFoldDB" id="A0A5R8KJ15"/>
<dbReference type="InterPro" id="IPR019734">
    <property type="entry name" value="TPR_rpt"/>
</dbReference>
<keyword evidence="4" id="KW-1185">Reference proteome</keyword>
<reference evidence="3 4" key="1">
    <citation type="submission" date="2019-05" db="EMBL/GenBank/DDBJ databases">
        <title>Verrucobacter flavum gen. nov., sp. nov. a new member of the family Verrucomicrobiaceae.</title>
        <authorList>
            <person name="Szuroczki S."/>
            <person name="Abbaszade G."/>
            <person name="Szabo A."/>
            <person name="Felfoldi T."/>
            <person name="Schumann P."/>
            <person name="Boka K."/>
            <person name="Keki Z."/>
            <person name="Toumi M."/>
            <person name="Toth E."/>
        </authorList>
    </citation>
    <scope>NUCLEOTIDE SEQUENCE [LARGE SCALE GENOMIC DNA]</scope>
    <source>
        <strain evidence="3 4">MG-N-17</strain>
    </source>
</reference>
<name>A0A5R8KJ15_9BACT</name>
<evidence type="ECO:0000256" key="2">
    <source>
        <dbReference type="SAM" id="SignalP"/>
    </source>
</evidence>
<evidence type="ECO:0000313" key="3">
    <source>
        <dbReference type="EMBL" id="TLD72304.1"/>
    </source>
</evidence>
<dbReference type="OrthoDB" id="185944at2"/>
<feature type="repeat" description="TPR" evidence="1">
    <location>
        <begin position="90"/>
        <end position="123"/>
    </location>
</feature>
<dbReference type="Gene3D" id="1.25.40.10">
    <property type="entry name" value="Tetratricopeptide repeat domain"/>
    <property type="match status" value="1"/>
</dbReference>
<evidence type="ECO:0000313" key="4">
    <source>
        <dbReference type="Proteomes" id="UP000306196"/>
    </source>
</evidence>
<dbReference type="SUPFAM" id="SSF48452">
    <property type="entry name" value="TPR-like"/>
    <property type="match status" value="1"/>
</dbReference>
<organism evidence="3 4">
    <name type="scientific">Phragmitibacter flavus</name>
    <dbReference type="NCBI Taxonomy" id="2576071"/>
    <lineage>
        <taxon>Bacteria</taxon>
        <taxon>Pseudomonadati</taxon>
        <taxon>Verrucomicrobiota</taxon>
        <taxon>Verrucomicrobiia</taxon>
        <taxon>Verrucomicrobiales</taxon>
        <taxon>Verrucomicrobiaceae</taxon>
        <taxon>Phragmitibacter</taxon>
    </lineage>
</organism>